<proteinExistence type="predicted"/>
<keyword evidence="2" id="KW-1185">Reference proteome</keyword>
<evidence type="ECO:0000313" key="2">
    <source>
        <dbReference type="Proteomes" id="UP000271974"/>
    </source>
</evidence>
<dbReference type="AlphaFoldDB" id="A0A433TMP1"/>
<evidence type="ECO:0000313" key="1">
    <source>
        <dbReference type="EMBL" id="RUS82847.1"/>
    </source>
</evidence>
<sequence>MRKKVSKAIVKNRFFFFKNYKSRKKMSQNGQNGYISFRCETVHIDQYVFLENEVYDINQNVSLTKDDTIKKKITNTPFSLRKQNERHKTNQQVSLSKDVTISHKKKKNERHNMNQQVSLTDFVFFFLR</sequence>
<reference evidence="1 2" key="1">
    <citation type="submission" date="2019-01" db="EMBL/GenBank/DDBJ databases">
        <title>A draft genome assembly of the solar-powered sea slug Elysia chlorotica.</title>
        <authorList>
            <person name="Cai H."/>
            <person name="Li Q."/>
            <person name="Fang X."/>
            <person name="Li J."/>
            <person name="Curtis N.E."/>
            <person name="Altenburger A."/>
            <person name="Shibata T."/>
            <person name="Feng M."/>
            <person name="Maeda T."/>
            <person name="Schwartz J.A."/>
            <person name="Shigenobu S."/>
            <person name="Lundholm N."/>
            <person name="Nishiyama T."/>
            <person name="Yang H."/>
            <person name="Hasebe M."/>
            <person name="Li S."/>
            <person name="Pierce S.K."/>
            <person name="Wang J."/>
        </authorList>
    </citation>
    <scope>NUCLEOTIDE SEQUENCE [LARGE SCALE GENOMIC DNA]</scope>
    <source>
        <strain evidence="1">EC2010</strain>
        <tissue evidence="1">Whole organism of an adult</tissue>
    </source>
</reference>
<protein>
    <submittedName>
        <fullName evidence="1">Uncharacterized protein</fullName>
    </submittedName>
</protein>
<accession>A0A433TMP1</accession>
<dbReference type="EMBL" id="RQTK01000268">
    <property type="protein sequence ID" value="RUS82847.1"/>
    <property type="molecule type" value="Genomic_DNA"/>
</dbReference>
<gene>
    <name evidence="1" type="ORF">EGW08_009369</name>
</gene>
<name>A0A433TMP1_ELYCH</name>
<organism evidence="1 2">
    <name type="scientific">Elysia chlorotica</name>
    <name type="common">Eastern emerald elysia</name>
    <name type="synonym">Sea slug</name>
    <dbReference type="NCBI Taxonomy" id="188477"/>
    <lineage>
        <taxon>Eukaryota</taxon>
        <taxon>Metazoa</taxon>
        <taxon>Spiralia</taxon>
        <taxon>Lophotrochozoa</taxon>
        <taxon>Mollusca</taxon>
        <taxon>Gastropoda</taxon>
        <taxon>Heterobranchia</taxon>
        <taxon>Euthyneura</taxon>
        <taxon>Panpulmonata</taxon>
        <taxon>Sacoglossa</taxon>
        <taxon>Placobranchoidea</taxon>
        <taxon>Plakobranchidae</taxon>
        <taxon>Elysia</taxon>
    </lineage>
</organism>
<comment type="caution">
    <text evidence="1">The sequence shown here is derived from an EMBL/GenBank/DDBJ whole genome shotgun (WGS) entry which is preliminary data.</text>
</comment>
<dbReference type="Proteomes" id="UP000271974">
    <property type="component" value="Unassembled WGS sequence"/>
</dbReference>